<keyword evidence="3" id="KW-1185">Reference proteome</keyword>
<feature type="region of interest" description="Disordered" evidence="1">
    <location>
        <begin position="56"/>
        <end position="96"/>
    </location>
</feature>
<evidence type="ECO:0000256" key="1">
    <source>
        <dbReference type="SAM" id="MobiDB-lite"/>
    </source>
</evidence>
<proteinExistence type="predicted"/>
<feature type="compositionally biased region" description="Basic residues" evidence="1">
    <location>
        <begin position="146"/>
        <end position="155"/>
    </location>
</feature>
<evidence type="ECO:0000313" key="3">
    <source>
        <dbReference type="Proteomes" id="UP000244855"/>
    </source>
</evidence>
<dbReference type="OrthoDB" id="3760228at2759"/>
<dbReference type="Proteomes" id="UP000244855">
    <property type="component" value="Unassembled WGS sequence"/>
</dbReference>
<organism evidence="2 3">
    <name type="scientific">Periconia macrospinosa</name>
    <dbReference type="NCBI Taxonomy" id="97972"/>
    <lineage>
        <taxon>Eukaryota</taxon>
        <taxon>Fungi</taxon>
        <taxon>Dikarya</taxon>
        <taxon>Ascomycota</taxon>
        <taxon>Pezizomycotina</taxon>
        <taxon>Dothideomycetes</taxon>
        <taxon>Pleosporomycetidae</taxon>
        <taxon>Pleosporales</taxon>
        <taxon>Massarineae</taxon>
        <taxon>Periconiaceae</taxon>
        <taxon>Periconia</taxon>
    </lineage>
</organism>
<dbReference type="EMBL" id="KZ805304">
    <property type="protein sequence ID" value="PVI07313.1"/>
    <property type="molecule type" value="Genomic_DNA"/>
</dbReference>
<feature type="region of interest" description="Disordered" evidence="1">
    <location>
        <begin position="134"/>
        <end position="155"/>
    </location>
</feature>
<feature type="compositionally biased region" description="Low complexity" evidence="1">
    <location>
        <begin position="80"/>
        <end position="96"/>
    </location>
</feature>
<feature type="compositionally biased region" description="Gly residues" evidence="1">
    <location>
        <begin position="134"/>
        <end position="145"/>
    </location>
</feature>
<feature type="region of interest" description="Disordered" evidence="1">
    <location>
        <begin position="1"/>
        <end position="41"/>
    </location>
</feature>
<dbReference type="AlphaFoldDB" id="A0A2V1E9V7"/>
<accession>A0A2V1E9V7</accession>
<sequence length="155" mass="15094">MATEPLPPHMGDSQNYSSIIEPPTKRPSPPTTHQNININVPAQIIEATEKGMMGENLLNPLSGAASGSSNGVPTASARPAVSGEARSASASAWSTPAAVGSLSPVVGASGGGAGEGVGETGTVPSKVEEALVVGGVGGGGATGGGRKIKWKGLDA</sequence>
<reference evidence="2 3" key="1">
    <citation type="journal article" date="2018" name="Sci. Rep.">
        <title>Comparative genomics provides insights into the lifestyle and reveals functional heterogeneity of dark septate endophytic fungi.</title>
        <authorList>
            <person name="Knapp D.G."/>
            <person name="Nemeth J.B."/>
            <person name="Barry K."/>
            <person name="Hainaut M."/>
            <person name="Henrissat B."/>
            <person name="Johnson J."/>
            <person name="Kuo A."/>
            <person name="Lim J.H.P."/>
            <person name="Lipzen A."/>
            <person name="Nolan M."/>
            <person name="Ohm R.A."/>
            <person name="Tamas L."/>
            <person name="Grigoriev I.V."/>
            <person name="Spatafora J.W."/>
            <person name="Nagy L.G."/>
            <person name="Kovacs G.M."/>
        </authorList>
    </citation>
    <scope>NUCLEOTIDE SEQUENCE [LARGE SCALE GENOMIC DNA]</scope>
    <source>
        <strain evidence="2 3">DSE2036</strain>
    </source>
</reference>
<protein>
    <submittedName>
        <fullName evidence="2">Uncharacterized protein</fullName>
    </submittedName>
</protein>
<name>A0A2V1E9V7_9PLEO</name>
<feature type="compositionally biased region" description="Polar residues" evidence="1">
    <location>
        <begin position="31"/>
        <end position="40"/>
    </location>
</feature>
<evidence type="ECO:0000313" key="2">
    <source>
        <dbReference type="EMBL" id="PVI07313.1"/>
    </source>
</evidence>
<gene>
    <name evidence="2" type="ORF">DM02DRAFT_648810</name>
</gene>